<gene>
    <name evidence="2" type="primary">cyt2</name>
</gene>
<protein>
    <submittedName>
        <fullName evidence="2">Cupin domain-containing protein</fullName>
    </submittedName>
</protein>
<feature type="domain" description="Cupin type-2" evidence="1">
    <location>
        <begin position="91"/>
        <end position="157"/>
    </location>
</feature>
<dbReference type="EMBL" id="OR777943">
    <property type="protein sequence ID" value="XCG46254.1"/>
    <property type="molecule type" value="Genomic_DNA"/>
</dbReference>
<dbReference type="Pfam" id="PF07883">
    <property type="entry name" value="Cupin_2"/>
    <property type="match status" value="1"/>
</dbReference>
<organism evidence="2">
    <name type="scientific">Gnomonia sp</name>
    <dbReference type="NCBI Taxonomy" id="2011790"/>
    <lineage>
        <taxon>Eukaryota</taxon>
        <taxon>Fungi</taxon>
        <taxon>Dikarya</taxon>
        <taxon>Ascomycota</taxon>
        <taxon>Pezizomycotina</taxon>
        <taxon>Sordariomycetes</taxon>
        <taxon>Sordariomycetidae</taxon>
        <taxon>Diaporthales</taxon>
        <taxon>Gnomoniaceae</taxon>
        <taxon>Gnomonia</taxon>
    </lineage>
</organism>
<name>A0AAU8CHF4_9PEZI</name>
<evidence type="ECO:0000313" key="2">
    <source>
        <dbReference type="EMBL" id="XCG46254.1"/>
    </source>
</evidence>
<dbReference type="CDD" id="cd02231">
    <property type="entry name" value="cupin_BLL6423-like"/>
    <property type="match status" value="1"/>
</dbReference>
<dbReference type="InterPro" id="IPR013096">
    <property type="entry name" value="Cupin_2"/>
</dbReference>
<dbReference type="InterPro" id="IPR014710">
    <property type="entry name" value="RmlC-like_jellyroll"/>
</dbReference>
<accession>A0AAU8CHF4</accession>
<dbReference type="InterPro" id="IPR011051">
    <property type="entry name" value="RmlC_Cupin_sf"/>
</dbReference>
<proteinExistence type="predicted"/>
<sequence>MAQSQGQEAPDLSTPIRYITDHDAKGLSVFNTSIPDLLPAQIVGGKSKFHLGYATDKIPADFTGQADIATYSSFLSTPPGIFLPGGSVLRIVDMKPGGESLMHRTQSLDYGIVLDGEIELILDSGESRTLKRSDVAIQRGTNHLWKNKSQTEWGRMLFVTLEAKPIEIDGKVLGGVEGHGVGSATPSGN</sequence>
<dbReference type="PANTHER" id="PTHR36156:SF2">
    <property type="entry name" value="CUPIN TYPE-2 DOMAIN-CONTAINING PROTEIN"/>
    <property type="match status" value="1"/>
</dbReference>
<dbReference type="SUPFAM" id="SSF51182">
    <property type="entry name" value="RmlC-like cupins"/>
    <property type="match status" value="1"/>
</dbReference>
<reference evidence="2" key="1">
    <citation type="journal article" date="2024" name="J. Am. Chem. Soc.">
        <title>Biosynthesis of Cytosporones in Leotiomycetous Filamentous Fungi.</title>
        <authorList>
            <person name="Li L."/>
            <person name="Zhong W."/>
            <person name="Liu H."/>
            <person name="Espinosa-Artiles P."/>
            <person name="Xu Y.M."/>
            <person name="Wang C."/>
            <person name="Verdugo Robles J.M."/>
            <person name="Paz T.A."/>
            <person name="Cascaes Inacio M."/>
            <person name="Chen F."/>
            <person name="Xu Y."/>
            <person name="Gunatilaka A.A.L."/>
            <person name="Molnar I."/>
        </authorList>
    </citation>
    <scope>NUCLEOTIDE SEQUENCE</scope>
    <source>
        <strain evidence="2">CS-52-56</strain>
    </source>
</reference>
<dbReference type="AlphaFoldDB" id="A0AAU8CHF4"/>
<dbReference type="PANTHER" id="PTHR36156">
    <property type="entry name" value="SLR2101 PROTEIN"/>
    <property type="match status" value="1"/>
</dbReference>
<evidence type="ECO:0000259" key="1">
    <source>
        <dbReference type="Pfam" id="PF07883"/>
    </source>
</evidence>
<dbReference type="InterPro" id="IPR047142">
    <property type="entry name" value="OryJ/VirC-like"/>
</dbReference>
<dbReference type="Gene3D" id="2.60.120.10">
    <property type="entry name" value="Jelly Rolls"/>
    <property type="match status" value="1"/>
</dbReference>